<dbReference type="Gene3D" id="3.30.450.40">
    <property type="match status" value="1"/>
</dbReference>
<dbReference type="Pfam" id="PF00069">
    <property type="entry name" value="Pkinase"/>
    <property type="match status" value="1"/>
</dbReference>
<dbReference type="PANTHER" id="PTHR43642">
    <property type="entry name" value="HYBRID SIGNAL TRANSDUCTION HISTIDINE KINASE G"/>
    <property type="match status" value="1"/>
</dbReference>
<feature type="coiled-coil region" evidence="5">
    <location>
        <begin position="1645"/>
        <end position="1679"/>
    </location>
</feature>
<dbReference type="PROSITE" id="PS50109">
    <property type="entry name" value="HIS_KIN"/>
    <property type="match status" value="1"/>
</dbReference>
<dbReference type="InterPro" id="IPR000014">
    <property type="entry name" value="PAS"/>
</dbReference>
<dbReference type="CDD" id="cd14014">
    <property type="entry name" value="STKc_PknB_like"/>
    <property type="match status" value="1"/>
</dbReference>
<feature type="non-terminal residue" evidence="9">
    <location>
        <position position="1973"/>
    </location>
</feature>
<dbReference type="InterPro" id="IPR013655">
    <property type="entry name" value="PAS_fold_3"/>
</dbReference>
<dbReference type="Gene3D" id="3.40.50.300">
    <property type="entry name" value="P-loop containing nucleotide triphosphate hydrolases"/>
    <property type="match status" value="1"/>
</dbReference>
<comment type="caution">
    <text evidence="9">The sequence shown here is derived from an EMBL/GenBank/DDBJ whole genome shotgun (WGS) entry which is preliminary data.</text>
</comment>
<dbReference type="PROSITE" id="PS50113">
    <property type="entry name" value="PAC"/>
    <property type="match status" value="1"/>
</dbReference>
<dbReference type="PANTHER" id="PTHR43642:SF1">
    <property type="entry name" value="HYBRID SIGNAL TRANSDUCTION HISTIDINE KINASE G"/>
    <property type="match status" value="1"/>
</dbReference>
<dbReference type="SMART" id="SM00220">
    <property type="entry name" value="S_TKc"/>
    <property type="match status" value="1"/>
</dbReference>
<evidence type="ECO:0000256" key="2">
    <source>
        <dbReference type="ARBA" id="ARBA00012438"/>
    </source>
</evidence>
<dbReference type="GO" id="GO:0005524">
    <property type="term" value="F:ATP binding"/>
    <property type="evidence" value="ECO:0007669"/>
    <property type="project" value="InterPro"/>
</dbReference>
<dbReference type="Pfam" id="PF02518">
    <property type="entry name" value="HATPase_c"/>
    <property type="match status" value="1"/>
</dbReference>
<dbReference type="GO" id="GO:0000155">
    <property type="term" value="F:phosphorelay sensor kinase activity"/>
    <property type="evidence" value="ECO:0007669"/>
    <property type="project" value="InterPro"/>
</dbReference>
<accession>A0A2N6K8X3</accession>
<dbReference type="SUPFAM" id="SSF56112">
    <property type="entry name" value="Protein kinase-like (PK-like)"/>
    <property type="match status" value="1"/>
</dbReference>
<keyword evidence="3 9" id="KW-0808">Transferase</keyword>
<dbReference type="InterPro" id="IPR053159">
    <property type="entry name" value="Hybrid_Histidine_Kinase"/>
</dbReference>
<dbReference type="Gene3D" id="1.10.287.130">
    <property type="match status" value="1"/>
</dbReference>
<sequence>MSTINHAPVISGYEINEHLYTGSRTLVYRGMREKDSLAVVIKLLASEYPSFNELLQFRNQYTISKNLDIPGIIHPLSLEAYGNGYILVMADTGGISLREYIKNTTLSLEEFLAVAIQLTNILHDLHQNRVIHKDIKPANILIHPQTKQVQLIDFSIASLLPKETQEIKSPNGLEGTLAYISPEQTGRMNRGIDYRSDFYSLGVTFYELLTGELPFISDDPMELVHCHIAKMPTRRNKQEIPQVLWDIVSKLMAKNAEDRYQSALGLQHDLETCLRQLKDTGKITYFEIAKRDLCDRFLIPEKLYGREVEVQALLDAFDRIADGTSEMMLVAGFSGIGKTAVVNEVHKPITRQQGYFIKGKFDQFNRNIPFSAFVQALRDLMGQLLSESDTQLQTWKTKILAAVGDNGQVLIEVIPELEWVIGKQPIAPELSGSAAQNRFNLLFQKFIEVFTTVEHPLVMFLDDLQWADSASVQLIKLLMGDKGYLLLLGAYRDNEVSPVHPFILTVEELKKAGKTVNTITLAPLTFDDTNQLVADTLHCSTQRSQPLTELIDRKTKGNPFFTTQFLKALHEDGYIRFNHVSSPVAKEGGWECDITQIHALSLTDDVVEFMAQQLQKLPSQTQQVLKLAACIGNQFDLATLAIVSEKSEADAAAALWKALQEGLILPQTEVYKFYFNHDELSVNTEKIENVAYRFLHDRVQQAAYSLIPEVEKQSTHLKIGRLLLQNTPTDQQEEGIFAIVNQLNYGVELIAEPDERKHLSRLNLIAGCKAKNSTAYGAAVEYFQVAMDLLPINSWQSSYELTLAIYESAAEAEYLNTNFESSKSLVDILLKNAKSPLEKVRTYEIQIQSYTAQNKFLEAIATGKEALQLLDLTLPEDSNTQMIFAEHQQLQQLLMNQSIAALVDMPEITNSKYLVALRILSGLFAPVYIAKPMLLPLKIFTMIRICIQHGNSPQAAIAYSLYGLFLCSIGAIEDGYQFGRLAVQLLDKFQTKELKSRVYLTYSLFIKHWKDAIKSTLSLFLDGLQSGLETGNLEYVGYCANCYCQFLFWSGENLENAAQEADKYCDMMQQIKQEVSLIWGNIWRQTVKNLQGEAVNPCQLNGENFNEVEMLPTLIATNNINGICYVYLAKSLLAYLFGEYESAWEYSQKFEQYEQGAAGLLIVPLRNFYQSLSLLALCHQANEAQQQLYLQKVTENQAKMQEWAHHAPVNYQHKYNLIVAEQARVSGDKLQAADYYEMAIQEAIANDYVQEAAIANELAAKFYLDWNKEKVAQAYMQEAYYCYARWGAKAKTNDLEQRYSQLLKPILQQRRLNLNPLETIATITRSSTSRSTHTSTTGSSSIADILDFTSVIKAAQAISSSIELEELIINLTRIILENSGAKKTVLILIQENTCQVRAITFISHKNKPQGEIQSILVSESTDTCEYIPRRIINYVKNTQETVVIDNCQTDIPGLIGQYMLEYKPKSVLCTPIINQGHLVGILYLENQQTSGVFTSDRLQVINLLCTQAAISLEKAQLYTNLQASEARFLRLAENAPGMIYQFQLSPEGIAKFNYISPGCYGIYEVSPEEAVADANRLLSLSHPEDIAHYQETVVISSQTLQPWQYQGRIITPSGKVKWVEAASRPVKQTDGTIIWDGLLLDITERKQAEAAVKQKSQELEKALQDLQQAQLQIIQNEKMSALGNLVAGVAHEMNNPLGFIFATLKQAKPIVADISEHLKLYQVTLPNPSKEIIEHAAEIDLDYSLEDLPKMIDAMVMACDRLQNISTSLRTFSRADKDYKVAFNIHEGIDSTILILKHRLKANEQRPAIEVVTEYGKLPQIECFPGQLNQVFMNILANAIDALDEASTGRTFEDMKANPHRITVKTSVENNNVKISIADNGEGMSEDVKNRIFDHLFTTKGVGKGTGLGLAIARQIVVDKHGGTIEVNSVLGEGTEFVISLPINGEVGSVGRWGVWGGGEVGNSGPPLPQGSG</sequence>
<dbReference type="Pfam" id="PF01590">
    <property type="entry name" value="GAF"/>
    <property type="match status" value="1"/>
</dbReference>
<dbReference type="InterPro" id="IPR003594">
    <property type="entry name" value="HATPase_dom"/>
</dbReference>
<dbReference type="InterPro" id="IPR005467">
    <property type="entry name" value="His_kinase_dom"/>
</dbReference>
<evidence type="ECO:0000259" key="7">
    <source>
        <dbReference type="PROSITE" id="PS50109"/>
    </source>
</evidence>
<dbReference type="InterPro" id="IPR036097">
    <property type="entry name" value="HisK_dim/P_sf"/>
</dbReference>
<dbReference type="Gene3D" id="3.30.450.20">
    <property type="entry name" value="PAS domain"/>
    <property type="match status" value="1"/>
</dbReference>
<dbReference type="InterPro" id="IPR000719">
    <property type="entry name" value="Prot_kinase_dom"/>
</dbReference>
<evidence type="ECO:0000256" key="4">
    <source>
        <dbReference type="ARBA" id="ARBA00023012"/>
    </source>
</evidence>
<gene>
    <name evidence="9" type="ORF">CEN44_01080</name>
</gene>
<dbReference type="SUPFAM" id="SSF55785">
    <property type="entry name" value="PYP-like sensor domain (PAS domain)"/>
    <property type="match status" value="1"/>
</dbReference>
<evidence type="ECO:0000256" key="5">
    <source>
        <dbReference type="SAM" id="Coils"/>
    </source>
</evidence>
<dbReference type="NCBIfam" id="TIGR00229">
    <property type="entry name" value="sensory_box"/>
    <property type="match status" value="1"/>
</dbReference>
<evidence type="ECO:0000256" key="3">
    <source>
        <dbReference type="ARBA" id="ARBA00022777"/>
    </source>
</evidence>
<evidence type="ECO:0000313" key="10">
    <source>
        <dbReference type="Proteomes" id="UP000235036"/>
    </source>
</evidence>
<dbReference type="SUPFAM" id="SSF52540">
    <property type="entry name" value="P-loop containing nucleoside triphosphate hydrolases"/>
    <property type="match status" value="1"/>
</dbReference>
<protein>
    <recommendedName>
        <fullName evidence="2">histidine kinase</fullName>
        <ecNumber evidence="2">2.7.13.3</ecNumber>
    </recommendedName>
</protein>
<dbReference type="Proteomes" id="UP000235036">
    <property type="component" value="Unassembled WGS sequence"/>
</dbReference>
<dbReference type="Pfam" id="PF08447">
    <property type="entry name" value="PAS_3"/>
    <property type="match status" value="1"/>
</dbReference>
<dbReference type="InterPro" id="IPR003018">
    <property type="entry name" value="GAF"/>
</dbReference>
<reference evidence="9 10" key="1">
    <citation type="submission" date="2017-08" db="EMBL/GenBank/DDBJ databases">
        <title>Genomes of Fischerella (Mastigocladus) sp. strains.</title>
        <authorList>
            <person name="Miller S.R."/>
        </authorList>
    </citation>
    <scope>NUCLEOTIDE SEQUENCE [LARGE SCALE GENOMIC DNA]</scope>
    <source>
        <strain evidence="9 10">CCMEE 5323</strain>
    </source>
</reference>
<dbReference type="InterPro" id="IPR011009">
    <property type="entry name" value="Kinase-like_dom_sf"/>
</dbReference>
<dbReference type="SUPFAM" id="SSF55874">
    <property type="entry name" value="ATPase domain of HSP90 chaperone/DNA topoisomerase II/histidine kinase"/>
    <property type="match status" value="1"/>
</dbReference>
<dbReference type="InterPro" id="IPR041664">
    <property type="entry name" value="AAA_16"/>
</dbReference>
<dbReference type="InterPro" id="IPR029016">
    <property type="entry name" value="GAF-like_dom_sf"/>
</dbReference>
<organism evidence="9 10">
    <name type="scientific">Fischerella muscicola CCMEE 5323</name>
    <dbReference type="NCBI Taxonomy" id="2019572"/>
    <lineage>
        <taxon>Bacteria</taxon>
        <taxon>Bacillati</taxon>
        <taxon>Cyanobacteriota</taxon>
        <taxon>Cyanophyceae</taxon>
        <taxon>Nostocales</taxon>
        <taxon>Hapalosiphonaceae</taxon>
        <taxon>Fischerella</taxon>
    </lineage>
</organism>
<dbReference type="SMART" id="SM00065">
    <property type="entry name" value="GAF"/>
    <property type="match status" value="1"/>
</dbReference>
<dbReference type="Pfam" id="PF13191">
    <property type="entry name" value="AAA_16"/>
    <property type="match status" value="1"/>
</dbReference>
<dbReference type="PRINTS" id="PR00344">
    <property type="entry name" value="BCTRLSENSOR"/>
</dbReference>
<comment type="catalytic activity">
    <reaction evidence="1">
        <text>ATP + protein L-histidine = ADP + protein N-phospho-L-histidine.</text>
        <dbReference type="EC" id="2.7.13.3"/>
    </reaction>
</comment>
<dbReference type="SMART" id="SM00387">
    <property type="entry name" value="HATPase_c"/>
    <property type="match status" value="1"/>
</dbReference>
<dbReference type="Gene3D" id="1.10.510.10">
    <property type="entry name" value="Transferase(Phosphotransferase) domain 1"/>
    <property type="match status" value="1"/>
</dbReference>
<dbReference type="InterPro" id="IPR004358">
    <property type="entry name" value="Sig_transdc_His_kin-like_C"/>
</dbReference>
<feature type="domain" description="PAC" evidence="8">
    <location>
        <begin position="1603"/>
        <end position="1654"/>
    </location>
</feature>
<feature type="domain" description="Histidine kinase" evidence="7">
    <location>
        <begin position="1688"/>
        <end position="1945"/>
    </location>
</feature>
<dbReference type="PROSITE" id="PS50011">
    <property type="entry name" value="PROTEIN_KINASE_DOM"/>
    <property type="match status" value="1"/>
</dbReference>
<proteinExistence type="predicted"/>
<dbReference type="EMBL" id="NRQW01000019">
    <property type="protein sequence ID" value="PLZ94328.1"/>
    <property type="molecule type" value="Genomic_DNA"/>
</dbReference>
<evidence type="ECO:0000259" key="8">
    <source>
        <dbReference type="PROSITE" id="PS50113"/>
    </source>
</evidence>
<name>A0A2N6K8X3_FISMU</name>
<evidence type="ECO:0000313" key="9">
    <source>
        <dbReference type="EMBL" id="PLZ94328.1"/>
    </source>
</evidence>
<keyword evidence="4" id="KW-0902">Two-component regulatory system</keyword>
<keyword evidence="5" id="KW-0175">Coiled coil</keyword>
<dbReference type="GO" id="GO:0009882">
    <property type="term" value="F:blue light photoreceptor activity"/>
    <property type="evidence" value="ECO:0007669"/>
    <property type="project" value="UniProtKB-ARBA"/>
</dbReference>
<feature type="domain" description="Protein kinase" evidence="6">
    <location>
        <begin position="13"/>
        <end position="271"/>
    </location>
</feature>
<dbReference type="InterPro" id="IPR035965">
    <property type="entry name" value="PAS-like_dom_sf"/>
</dbReference>
<dbReference type="SUPFAM" id="SSF55781">
    <property type="entry name" value="GAF domain-like"/>
    <property type="match status" value="1"/>
</dbReference>
<dbReference type="PROSITE" id="PS00108">
    <property type="entry name" value="PROTEIN_KINASE_ST"/>
    <property type="match status" value="1"/>
</dbReference>
<dbReference type="InterPro" id="IPR027417">
    <property type="entry name" value="P-loop_NTPase"/>
</dbReference>
<dbReference type="Gene3D" id="3.30.565.10">
    <property type="entry name" value="Histidine kinase-like ATPase, C-terminal domain"/>
    <property type="match status" value="1"/>
</dbReference>
<evidence type="ECO:0000256" key="1">
    <source>
        <dbReference type="ARBA" id="ARBA00000085"/>
    </source>
</evidence>
<dbReference type="InterPro" id="IPR000700">
    <property type="entry name" value="PAS-assoc_C"/>
</dbReference>
<evidence type="ECO:0000259" key="6">
    <source>
        <dbReference type="PROSITE" id="PS50011"/>
    </source>
</evidence>
<dbReference type="EC" id="2.7.13.3" evidence="2"/>
<dbReference type="InterPro" id="IPR036890">
    <property type="entry name" value="HATPase_C_sf"/>
</dbReference>
<dbReference type="SUPFAM" id="SSF47384">
    <property type="entry name" value="Homodimeric domain of signal transducing histidine kinase"/>
    <property type="match status" value="1"/>
</dbReference>
<keyword evidence="3 9" id="KW-0418">Kinase</keyword>
<dbReference type="InterPro" id="IPR008271">
    <property type="entry name" value="Ser/Thr_kinase_AS"/>
</dbReference>
<keyword evidence="10" id="KW-1185">Reference proteome</keyword>
<dbReference type="RefSeq" id="WP_102204786.1">
    <property type="nucleotide sequence ID" value="NZ_CAWNVR010000258.1"/>
</dbReference>